<evidence type="ECO:0000256" key="1">
    <source>
        <dbReference type="SAM" id="MobiDB-lite"/>
    </source>
</evidence>
<evidence type="ECO:0000313" key="2">
    <source>
        <dbReference type="EMBL" id="PIK35690.1"/>
    </source>
</evidence>
<protein>
    <submittedName>
        <fullName evidence="2">Uncharacterized protein</fullName>
    </submittedName>
</protein>
<keyword evidence="3" id="KW-1185">Reference proteome</keyword>
<dbReference type="InterPro" id="IPR009704">
    <property type="entry name" value="EURL_prot"/>
</dbReference>
<dbReference type="EMBL" id="MRZV01001838">
    <property type="protein sequence ID" value="PIK35690.1"/>
    <property type="molecule type" value="Genomic_DNA"/>
</dbReference>
<sequence length="350" mass="40153">MLQYVEEADDFVTIDLESDNCQLCHRDSGEEVTHCKICGNLLKNGPVRFGFNDMRGILHANKLGHEHCFKEEHYASLQHSFTESPPSANMQQNGRRHLRAPANHVHASSLPKPTQLSLDWMNNFQNKVKSHSNPSTRSSSPIHLGRRGSNPLSNEQLLELRRNSARYLFGENSPEFEQYLTLNVPSETLKEDHYSFVDVRSLKKTPSIELKSIPQVIKNRTFWNLPVPFNSNSNNIQNKEYFSSGKRSKDWTNLDINLNEKGDRKQQLKKGNVAVTKYTKSELENLGFELLNEIIDTLQHIVTETSTDLVSLLEERDNLKHENDTRHITIQKLVQLKTVALKSSPTMPRK</sequence>
<reference evidence="2 3" key="1">
    <citation type="journal article" date="2017" name="PLoS Biol.">
        <title>The sea cucumber genome provides insights into morphological evolution and visceral regeneration.</title>
        <authorList>
            <person name="Zhang X."/>
            <person name="Sun L."/>
            <person name="Yuan J."/>
            <person name="Sun Y."/>
            <person name="Gao Y."/>
            <person name="Zhang L."/>
            <person name="Li S."/>
            <person name="Dai H."/>
            <person name="Hamel J.F."/>
            <person name="Liu C."/>
            <person name="Yu Y."/>
            <person name="Liu S."/>
            <person name="Lin W."/>
            <person name="Guo K."/>
            <person name="Jin S."/>
            <person name="Xu P."/>
            <person name="Storey K.B."/>
            <person name="Huan P."/>
            <person name="Zhang T."/>
            <person name="Zhou Y."/>
            <person name="Zhang J."/>
            <person name="Lin C."/>
            <person name="Li X."/>
            <person name="Xing L."/>
            <person name="Huo D."/>
            <person name="Sun M."/>
            <person name="Wang L."/>
            <person name="Mercier A."/>
            <person name="Li F."/>
            <person name="Yang H."/>
            <person name="Xiang J."/>
        </authorList>
    </citation>
    <scope>NUCLEOTIDE SEQUENCE [LARGE SCALE GENOMIC DNA]</scope>
    <source>
        <strain evidence="2">Shaxun</strain>
        <tissue evidence="2">Muscle</tissue>
    </source>
</reference>
<gene>
    <name evidence="2" type="ORF">BSL78_27488</name>
</gene>
<feature type="compositionally biased region" description="Low complexity" evidence="1">
    <location>
        <begin position="131"/>
        <end position="140"/>
    </location>
</feature>
<evidence type="ECO:0000313" key="3">
    <source>
        <dbReference type="Proteomes" id="UP000230750"/>
    </source>
</evidence>
<comment type="caution">
    <text evidence="2">The sequence shown here is derived from an EMBL/GenBank/DDBJ whole genome shotgun (WGS) entry which is preliminary data.</text>
</comment>
<dbReference type="AlphaFoldDB" id="A0A2G8JIW1"/>
<organism evidence="2 3">
    <name type="scientific">Stichopus japonicus</name>
    <name type="common">Sea cucumber</name>
    <dbReference type="NCBI Taxonomy" id="307972"/>
    <lineage>
        <taxon>Eukaryota</taxon>
        <taxon>Metazoa</taxon>
        <taxon>Echinodermata</taxon>
        <taxon>Eleutherozoa</taxon>
        <taxon>Echinozoa</taxon>
        <taxon>Holothuroidea</taxon>
        <taxon>Aspidochirotacea</taxon>
        <taxon>Aspidochirotida</taxon>
        <taxon>Stichopodidae</taxon>
        <taxon>Apostichopus</taxon>
    </lineage>
</organism>
<proteinExistence type="predicted"/>
<dbReference type="OrthoDB" id="10046286at2759"/>
<dbReference type="PANTHER" id="PTHR15961:SF3">
    <property type="entry name" value="PROTEIN EURL HOMOLOG"/>
    <property type="match status" value="1"/>
</dbReference>
<dbReference type="PANTHER" id="PTHR15961">
    <property type="entry name" value="PROTEIN EURL HOMOLOG"/>
    <property type="match status" value="1"/>
</dbReference>
<name>A0A2G8JIW1_STIJA</name>
<accession>A0A2G8JIW1</accession>
<feature type="region of interest" description="Disordered" evidence="1">
    <location>
        <begin position="126"/>
        <end position="153"/>
    </location>
</feature>
<dbReference type="Proteomes" id="UP000230750">
    <property type="component" value="Unassembled WGS sequence"/>
</dbReference>